<dbReference type="Pfam" id="PF11338">
    <property type="entry name" value="DUF3140"/>
    <property type="match status" value="1"/>
</dbReference>
<evidence type="ECO:0000313" key="3">
    <source>
        <dbReference type="Proteomes" id="UP000325780"/>
    </source>
</evidence>
<feature type="region of interest" description="Disordered" evidence="1">
    <location>
        <begin position="29"/>
        <end position="50"/>
    </location>
</feature>
<gene>
    <name evidence="2" type="ORF">BDV25DRAFT_141329</name>
</gene>
<dbReference type="PANTHER" id="PTHR40630:SF1">
    <property type="entry name" value="DNA-BINDING PROTEIN"/>
    <property type="match status" value="1"/>
</dbReference>
<dbReference type="InterPro" id="IPR021487">
    <property type="entry name" value="DUF3140"/>
</dbReference>
<dbReference type="PANTHER" id="PTHR40630">
    <property type="entry name" value="POSSIBLE DNA-BINDING PROTEIN"/>
    <property type="match status" value="1"/>
</dbReference>
<feature type="compositionally biased region" description="Basic and acidic residues" evidence="1">
    <location>
        <begin position="88"/>
        <end position="101"/>
    </location>
</feature>
<evidence type="ECO:0008006" key="4">
    <source>
        <dbReference type="Google" id="ProtNLM"/>
    </source>
</evidence>
<dbReference type="EMBL" id="ML742142">
    <property type="protein sequence ID" value="KAE8148898.1"/>
    <property type="molecule type" value="Genomic_DNA"/>
</dbReference>
<reference evidence="2 3" key="1">
    <citation type="submission" date="2019-04" db="EMBL/GenBank/DDBJ databases">
        <title>Friends and foes A comparative genomics study of 23 Aspergillus species from section Flavi.</title>
        <authorList>
            <consortium name="DOE Joint Genome Institute"/>
            <person name="Kjaerbolling I."/>
            <person name="Vesth T."/>
            <person name="Frisvad J.C."/>
            <person name="Nybo J.L."/>
            <person name="Theobald S."/>
            <person name="Kildgaard S."/>
            <person name="Isbrandt T."/>
            <person name="Kuo A."/>
            <person name="Sato A."/>
            <person name="Lyhne E.K."/>
            <person name="Kogle M.E."/>
            <person name="Wiebenga A."/>
            <person name="Kun R.S."/>
            <person name="Lubbers R.J."/>
            <person name="Makela M.R."/>
            <person name="Barry K."/>
            <person name="Chovatia M."/>
            <person name="Clum A."/>
            <person name="Daum C."/>
            <person name="Haridas S."/>
            <person name="He G."/>
            <person name="LaButti K."/>
            <person name="Lipzen A."/>
            <person name="Mondo S."/>
            <person name="Riley R."/>
            <person name="Salamov A."/>
            <person name="Simmons B.A."/>
            <person name="Magnuson J.K."/>
            <person name="Henrissat B."/>
            <person name="Mortensen U.H."/>
            <person name="Larsen T.O."/>
            <person name="Devries R.P."/>
            <person name="Grigoriev I.V."/>
            <person name="Machida M."/>
            <person name="Baker S.E."/>
            <person name="Andersen M.R."/>
        </authorList>
    </citation>
    <scope>NUCLEOTIDE SEQUENCE [LARGE SCALE GENOMIC DNA]</scope>
    <source>
        <strain evidence="2 3">IBT 18842</strain>
    </source>
</reference>
<evidence type="ECO:0000256" key="1">
    <source>
        <dbReference type="SAM" id="MobiDB-lite"/>
    </source>
</evidence>
<dbReference type="Proteomes" id="UP000325780">
    <property type="component" value="Unassembled WGS sequence"/>
</dbReference>
<feature type="region of interest" description="Disordered" evidence="1">
    <location>
        <begin position="88"/>
        <end position="115"/>
    </location>
</feature>
<organism evidence="2 3">
    <name type="scientific">Aspergillus avenaceus</name>
    <dbReference type="NCBI Taxonomy" id="36643"/>
    <lineage>
        <taxon>Eukaryota</taxon>
        <taxon>Fungi</taxon>
        <taxon>Dikarya</taxon>
        <taxon>Ascomycota</taxon>
        <taxon>Pezizomycotina</taxon>
        <taxon>Eurotiomycetes</taxon>
        <taxon>Eurotiomycetidae</taxon>
        <taxon>Eurotiales</taxon>
        <taxon>Aspergillaceae</taxon>
        <taxon>Aspergillus</taxon>
        <taxon>Aspergillus subgen. Circumdati</taxon>
    </lineage>
</organism>
<accession>A0A5N6TRA7</accession>
<dbReference type="AlphaFoldDB" id="A0A5N6TRA7"/>
<sequence>MVKDTSTVIDEFNTLVNMTPNELRTWLKEEQSQSSGWTGESGETIGHESGRKIVNILEHNPSKDPDSYRDNDIEHMRKVVSYCKRHLAQEETAKRDTESKSYRSLKNWGHDALKD</sequence>
<keyword evidence="3" id="KW-1185">Reference proteome</keyword>
<evidence type="ECO:0000313" key="2">
    <source>
        <dbReference type="EMBL" id="KAE8148898.1"/>
    </source>
</evidence>
<protein>
    <recommendedName>
        <fullName evidence="4">DNA-binding protein</fullName>
    </recommendedName>
</protein>
<name>A0A5N6TRA7_ASPAV</name>
<proteinExistence type="predicted"/>
<dbReference type="OrthoDB" id="2131339at2759"/>